<dbReference type="InterPro" id="IPR036291">
    <property type="entry name" value="NAD(P)-bd_dom_sf"/>
</dbReference>
<organism evidence="2 3">
    <name type="scientific">Neoarthrinium moseri</name>
    <dbReference type="NCBI Taxonomy" id="1658444"/>
    <lineage>
        <taxon>Eukaryota</taxon>
        <taxon>Fungi</taxon>
        <taxon>Dikarya</taxon>
        <taxon>Ascomycota</taxon>
        <taxon>Pezizomycotina</taxon>
        <taxon>Sordariomycetes</taxon>
        <taxon>Xylariomycetidae</taxon>
        <taxon>Amphisphaeriales</taxon>
        <taxon>Apiosporaceae</taxon>
        <taxon>Neoarthrinium</taxon>
    </lineage>
</organism>
<evidence type="ECO:0000259" key="1">
    <source>
        <dbReference type="SMART" id="SM00829"/>
    </source>
</evidence>
<accession>A0A9Q0AP21</accession>
<reference evidence="2" key="1">
    <citation type="submission" date="2021-03" db="EMBL/GenBank/DDBJ databases">
        <title>Revisited historic fungal species revealed as producer of novel bioactive compounds through whole genome sequencing and comparative genomics.</title>
        <authorList>
            <person name="Vignolle G.A."/>
            <person name="Hochenegger N."/>
            <person name="Mach R.L."/>
            <person name="Mach-Aigner A.R."/>
            <person name="Javad Rahimi M."/>
            <person name="Salim K.A."/>
            <person name="Chan C.M."/>
            <person name="Lim L.B.L."/>
            <person name="Cai F."/>
            <person name="Druzhinina I.S."/>
            <person name="U'Ren J.M."/>
            <person name="Derntl C."/>
        </authorList>
    </citation>
    <scope>NUCLEOTIDE SEQUENCE</scope>
    <source>
        <strain evidence="2">TUCIM 5799</strain>
    </source>
</reference>
<name>A0A9Q0AP21_9PEZI</name>
<dbReference type="OrthoDB" id="201656at2759"/>
<dbReference type="InterPro" id="IPR013154">
    <property type="entry name" value="ADH-like_N"/>
</dbReference>
<dbReference type="SUPFAM" id="SSF50129">
    <property type="entry name" value="GroES-like"/>
    <property type="match status" value="1"/>
</dbReference>
<dbReference type="EMBL" id="JAFIMR010000016">
    <property type="protein sequence ID" value="KAI1868778.1"/>
    <property type="molecule type" value="Genomic_DNA"/>
</dbReference>
<dbReference type="SMART" id="SM00829">
    <property type="entry name" value="PKS_ER"/>
    <property type="match status" value="1"/>
</dbReference>
<gene>
    <name evidence="2" type="ORF">JX265_006757</name>
</gene>
<protein>
    <recommendedName>
        <fullName evidence="1">Enoyl reductase (ER) domain-containing protein</fullName>
    </recommendedName>
</protein>
<dbReference type="Gene3D" id="3.40.50.720">
    <property type="entry name" value="NAD(P)-binding Rossmann-like Domain"/>
    <property type="match status" value="1"/>
</dbReference>
<comment type="caution">
    <text evidence="2">The sequence shown here is derived from an EMBL/GenBank/DDBJ whole genome shotgun (WGS) entry which is preliminary data.</text>
</comment>
<dbReference type="SUPFAM" id="SSF51735">
    <property type="entry name" value="NAD(P)-binding Rossmann-fold domains"/>
    <property type="match status" value="1"/>
</dbReference>
<dbReference type="GO" id="GO:0005739">
    <property type="term" value="C:mitochondrion"/>
    <property type="evidence" value="ECO:0007669"/>
    <property type="project" value="TreeGrafter"/>
</dbReference>
<dbReference type="InterPro" id="IPR050700">
    <property type="entry name" value="YIM1/Zinc_Alcohol_DH_Fams"/>
</dbReference>
<dbReference type="Pfam" id="PF08240">
    <property type="entry name" value="ADH_N"/>
    <property type="match status" value="1"/>
</dbReference>
<dbReference type="GO" id="GO:0016491">
    <property type="term" value="F:oxidoreductase activity"/>
    <property type="evidence" value="ECO:0007669"/>
    <property type="project" value="InterPro"/>
</dbReference>
<dbReference type="Gene3D" id="3.90.180.10">
    <property type="entry name" value="Medium-chain alcohol dehydrogenases, catalytic domain"/>
    <property type="match status" value="1"/>
</dbReference>
<keyword evidence="3" id="KW-1185">Reference proteome</keyword>
<evidence type="ECO:0000313" key="2">
    <source>
        <dbReference type="EMBL" id="KAI1868778.1"/>
    </source>
</evidence>
<dbReference type="Proteomes" id="UP000829685">
    <property type="component" value="Unassembled WGS sequence"/>
</dbReference>
<dbReference type="AlphaFoldDB" id="A0A9Q0AP21"/>
<dbReference type="InterPro" id="IPR011032">
    <property type="entry name" value="GroES-like_sf"/>
</dbReference>
<feature type="domain" description="Enoyl reductase (ER)" evidence="1">
    <location>
        <begin position="19"/>
        <end position="335"/>
    </location>
</feature>
<evidence type="ECO:0000313" key="3">
    <source>
        <dbReference type="Proteomes" id="UP000829685"/>
    </source>
</evidence>
<dbReference type="PANTHER" id="PTHR11695:SF294">
    <property type="entry name" value="RETICULON-4-INTERACTING PROTEIN 1, MITOCHONDRIAL"/>
    <property type="match status" value="1"/>
</dbReference>
<dbReference type="CDD" id="cd08267">
    <property type="entry name" value="MDR1"/>
    <property type="match status" value="1"/>
</dbReference>
<sequence>MAAPAQTMRAWLYTSASGGLEHALKLSEAALPPLAKDQIRVQVHSTSINPIDYKLPEMGVLARAMIPVPAAPGLDFAGTVARVGGDVEAADTFRVGEKVYGRIDPAQHGTLGEYVTAKTEWLARLPEAVSLDEASCVGTAGITAYQAIVPNVKAGDKVFINGGSGGTGTFGIQVAKSVGCHVTASCSGKNVDLCKSLGADEVIDYTQANVSETLKAKGQVFKLVVDNVGAPADLYKAADHYLLPEGKFVQIGGGMSLSDMKTMTSRMAIPSFLGGGKRSYQFMLLKTKNDDLVQFGKLMSEGKVKAVIDEKFAYEDAPKAFAKLKTGRSKGNLVIKVSQ</sequence>
<dbReference type="Pfam" id="PF13602">
    <property type="entry name" value="ADH_zinc_N_2"/>
    <property type="match status" value="1"/>
</dbReference>
<dbReference type="InterPro" id="IPR020843">
    <property type="entry name" value="ER"/>
</dbReference>
<proteinExistence type="predicted"/>
<dbReference type="PANTHER" id="PTHR11695">
    <property type="entry name" value="ALCOHOL DEHYDROGENASE RELATED"/>
    <property type="match status" value="1"/>
</dbReference>